<dbReference type="InterPro" id="IPR006543">
    <property type="entry name" value="Histidinol-phos"/>
</dbReference>
<sequence>MDPAIFLDRDGVIIENREDYVLTWEDIEFFPAALEALRDFRSSPFRIVLITNQSAVGRGLITLQQALELNQRVTTTVEQAGGRLDGTWMCPHAPEDHCVCRKPRPGLLLQAAEALHLDLSRSYMIGDALSDLQAGRAAGVRETILVRTGRGARQACLPEAALLRPFPTFDSLAEALDHISSQSH</sequence>
<comment type="subcellular location">
    <subcellularLocation>
        <location evidence="1 7">Cytoplasm</location>
    </subcellularLocation>
</comment>
<dbReference type="Pfam" id="PF13242">
    <property type="entry name" value="Hydrolase_like"/>
    <property type="match status" value="1"/>
</dbReference>
<evidence type="ECO:0000313" key="11">
    <source>
        <dbReference type="EMBL" id="GAP13440.1"/>
    </source>
</evidence>
<protein>
    <recommendedName>
        <fullName evidence="6 7">D,D-heptose 1,7-bisphosphate phosphatase</fullName>
        <ecNumber evidence="7">3.1.3.-</ecNumber>
    </recommendedName>
</protein>
<dbReference type="AlphaFoldDB" id="A0A0S7BEQ6"/>
<comment type="cofactor">
    <cofactor evidence="10">
        <name>Mg(2+)</name>
        <dbReference type="ChEBI" id="CHEBI:18420"/>
    </cofactor>
</comment>
<comment type="similarity">
    <text evidence="7">Belongs to the gmhB family.</text>
</comment>
<keyword evidence="10" id="KW-0862">Zinc</keyword>
<gene>
    <name evidence="11" type="ORF">LARV_01194</name>
</gene>
<proteinExistence type="inferred from homology"/>
<keyword evidence="3 10" id="KW-0479">Metal-binding</keyword>
<evidence type="ECO:0000256" key="6">
    <source>
        <dbReference type="ARBA" id="ARBA00031828"/>
    </source>
</evidence>
<dbReference type="EC" id="3.1.3.-" evidence="7"/>
<dbReference type="NCBIfam" id="TIGR01656">
    <property type="entry name" value="Histidinol-ppas"/>
    <property type="match status" value="1"/>
</dbReference>
<feature type="binding site" evidence="10">
    <location>
        <position position="8"/>
    </location>
    <ligand>
        <name>Mg(2+)</name>
        <dbReference type="ChEBI" id="CHEBI:18420"/>
    </ligand>
</feature>
<keyword evidence="5 7" id="KW-0119">Carbohydrate metabolism</keyword>
<feature type="binding site" evidence="10">
    <location>
        <position position="90"/>
    </location>
    <ligand>
        <name>Zn(2+)</name>
        <dbReference type="ChEBI" id="CHEBI:29105"/>
    </ligand>
</feature>
<keyword evidence="2 7" id="KW-0963">Cytoplasm</keyword>
<feature type="active site" description="Nucleophile" evidence="8">
    <location>
        <position position="8"/>
    </location>
</feature>
<dbReference type="PANTHER" id="PTHR42891">
    <property type="entry name" value="D-GLYCERO-BETA-D-MANNO-HEPTOSE-1,7-BISPHOSPHATE 7-PHOSPHATASE"/>
    <property type="match status" value="1"/>
</dbReference>
<dbReference type="GO" id="GO:0005975">
    <property type="term" value="P:carbohydrate metabolic process"/>
    <property type="evidence" value="ECO:0007669"/>
    <property type="project" value="InterPro"/>
</dbReference>
<evidence type="ECO:0000256" key="10">
    <source>
        <dbReference type="PIRSR" id="PIRSR004682-4"/>
    </source>
</evidence>
<feature type="site" description="Stabilizes the phosphoryl group" evidence="9">
    <location>
        <position position="51"/>
    </location>
</feature>
<evidence type="ECO:0000256" key="4">
    <source>
        <dbReference type="ARBA" id="ARBA00022801"/>
    </source>
</evidence>
<dbReference type="GO" id="GO:0046872">
    <property type="term" value="F:metal ion binding"/>
    <property type="evidence" value="ECO:0007669"/>
    <property type="project" value="UniProtKB-KW"/>
</dbReference>
<dbReference type="SUPFAM" id="SSF56784">
    <property type="entry name" value="HAD-like"/>
    <property type="match status" value="1"/>
</dbReference>
<evidence type="ECO:0000256" key="8">
    <source>
        <dbReference type="PIRSR" id="PIRSR004682-1"/>
    </source>
</evidence>
<dbReference type="RefSeq" id="WP_075072775.1">
    <property type="nucleotide sequence ID" value="NZ_DF967972.1"/>
</dbReference>
<evidence type="ECO:0000256" key="2">
    <source>
        <dbReference type="ARBA" id="ARBA00022490"/>
    </source>
</evidence>
<evidence type="ECO:0000256" key="5">
    <source>
        <dbReference type="ARBA" id="ARBA00023277"/>
    </source>
</evidence>
<dbReference type="NCBIfam" id="TIGR01662">
    <property type="entry name" value="HAD-SF-IIIA"/>
    <property type="match status" value="1"/>
</dbReference>
<feature type="binding site" evidence="10">
    <location>
        <position position="10"/>
    </location>
    <ligand>
        <name>Mg(2+)</name>
        <dbReference type="ChEBI" id="CHEBI:18420"/>
    </ligand>
</feature>
<dbReference type="CDD" id="cd07503">
    <property type="entry name" value="HAD_HisB-N"/>
    <property type="match status" value="1"/>
</dbReference>
<evidence type="ECO:0000256" key="7">
    <source>
        <dbReference type="PIRNR" id="PIRNR004682"/>
    </source>
</evidence>
<feature type="site" description="Stabilizes the phosphoryl group" evidence="9">
    <location>
        <position position="102"/>
    </location>
</feature>
<dbReference type="GO" id="GO:0016791">
    <property type="term" value="F:phosphatase activity"/>
    <property type="evidence" value="ECO:0007669"/>
    <property type="project" value="InterPro"/>
</dbReference>
<feature type="binding site" evidence="10">
    <location>
        <position position="127"/>
    </location>
    <ligand>
        <name>Mg(2+)</name>
        <dbReference type="ChEBI" id="CHEBI:18420"/>
    </ligand>
</feature>
<dbReference type="Gene3D" id="3.40.50.1000">
    <property type="entry name" value="HAD superfamily/HAD-like"/>
    <property type="match status" value="1"/>
</dbReference>
<feature type="binding site" evidence="10">
    <location>
        <position position="100"/>
    </location>
    <ligand>
        <name>Zn(2+)</name>
        <dbReference type="ChEBI" id="CHEBI:29105"/>
    </ligand>
</feature>
<feature type="site" description="Contributes to substrate recognition" evidence="9">
    <location>
        <position position="101"/>
    </location>
</feature>
<keyword evidence="4 7" id="KW-0378">Hydrolase</keyword>
<evidence type="ECO:0000256" key="3">
    <source>
        <dbReference type="ARBA" id="ARBA00022723"/>
    </source>
</evidence>
<dbReference type="InterPro" id="IPR004446">
    <property type="entry name" value="Heptose_bisP_phosphatase"/>
</dbReference>
<accession>A0A0S7BEQ6</accession>
<evidence type="ECO:0000256" key="1">
    <source>
        <dbReference type="ARBA" id="ARBA00004496"/>
    </source>
</evidence>
<comment type="cofactor">
    <cofactor evidence="10">
        <name>Zn(2+)</name>
        <dbReference type="ChEBI" id="CHEBI:29105"/>
    </cofactor>
</comment>
<feature type="binding site" evidence="10">
    <location>
        <position position="92"/>
    </location>
    <ligand>
        <name>Zn(2+)</name>
        <dbReference type="ChEBI" id="CHEBI:29105"/>
    </ligand>
</feature>
<reference evidence="11" key="1">
    <citation type="submission" date="2015-07" db="EMBL/GenBank/DDBJ databases">
        <title>Draft Genome Sequences of Anaerolinea thermolimosa IMO-1, Bellilinea caldifistulae GOMI-1, Leptolinea tardivitalis YMTK-2, Levilinea saccharolytica KIBI-1,Longilinea arvoryzae KOME-1, Previously Described as Members of the Anaerolineaceae (Chloroflexi).</title>
        <authorList>
            <person name="Sekiguchi Y."/>
            <person name="Ohashi A."/>
            <person name="Matsuura N."/>
            <person name="Tourlousse M.D."/>
        </authorList>
    </citation>
    <scope>NUCLEOTIDE SEQUENCE [LARGE SCALE GENOMIC DNA]</scope>
    <source>
        <strain evidence="11">KOME-1</strain>
    </source>
</reference>
<dbReference type="PANTHER" id="PTHR42891:SF1">
    <property type="entry name" value="D-GLYCERO-BETA-D-MANNO-HEPTOSE-1,7-BISPHOSPHATE 7-PHOSPHATASE"/>
    <property type="match status" value="1"/>
</dbReference>
<evidence type="ECO:0000313" key="12">
    <source>
        <dbReference type="Proteomes" id="UP000055060"/>
    </source>
</evidence>
<evidence type="ECO:0000256" key="9">
    <source>
        <dbReference type="PIRSR" id="PIRSR004682-3"/>
    </source>
</evidence>
<dbReference type="EMBL" id="DF967972">
    <property type="protein sequence ID" value="GAP13440.1"/>
    <property type="molecule type" value="Genomic_DNA"/>
</dbReference>
<organism evidence="11">
    <name type="scientific">Longilinea arvoryzae</name>
    <dbReference type="NCBI Taxonomy" id="360412"/>
    <lineage>
        <taxon>Bacteria</taxon>
        <taxon>Bacillati</taxon>
        <taxon>Chloroflexota</taxon>
        <taxon>Anaerolineae</taxon>
        <taxon>Anaerolineales</taxon>
        <taxon>Anaerolineaceae</taxon>
        <taxon>Longilinea</taxon>
    </lineage>
</organism>
<dbReference type="PIRSF" id="PIRSF004682">
    <property type="entry name" value="GmhB"/>
    <property type="match status" value="1"/>
</dbReference>
<feature type="active site" description="Proton donor" evidence="8">
    <location>
        <position position="10"/>
    </location>
</feature>
<keyword evidence="10" id="KW-0460">Magnesium</keyword>
<dbReference type="STRING" id="360412.LARV_01194"/>
<dbReference type="InterPro" id="IPR023214">
    <property type="entry name" value="HAD_sf"/>
</dbReference>
<dbReference type="Proteomes" id="UP000055060">
    <property type="component" value="Unassembled WGS sequence"/>
</dbReference>
<feature type="binding site" evidence="10">
    <location>
        <position position="98"/>
    </location>
    <ligand>
        <name>Zn(2+)</name>
        <dbReference type="ChEBI" id="CHEBI:29105"/>
    </ligand>
</feature>
<dbReference type="GO" id="GO:0005737">
    <property type="term" value="C:cytoplasm"/>
    <property type="evidence" value="ECO:0007669"/>
    <property type="project" value="UniProtKB-SubCell"/>
</dbReference>
<keyword evidence="12" id="KW-1185">Reference proteome</keyword>
<name>A0A0S7BEQ6_9CHLR</name>
<dbReference type="InterPro" id="IPR036412">
    <property type="entry name" value="HAD-like_sf"/>
</dbReference>
<dbReference type="InterPro" id="IPR006549">
    <property type="entry name" value="HAD-SF_hydro_IIIA"/>
</dbReference>